<evidence type="ECO:0008006" key="15">
    <source>
        <dbReference type="Google" id="ProtNLM"/>
    </source>
</evidence>
<dbReference type="GO" id="GO:0005525">
    <property type="term" value="F:GTP binding"/>
    <property type="evidence" value="ECO:0000318"/>
    <property type="project" value="GO_Central"/>
</dbReference>
<dbReference type="GO" id="GO:0010507">
    <property type="term" value="P:negative regulation of autophagy"/>
    <property type="evidence" value="ECO:0000318"/>
    <property type="project" value="GO_Central"/>
</dbReference>
<evidence type="ECO:0000256" key="10">
    <source>
        <dbReference type="ARBA" id="ARBA00023228"/>
    </source>
</evidence>
<keyword evidence="8" id="KW-0342">GTP-binding</keyword>
<evidence type="ECO:0000256" key="9">
    <source>
        <dbReference type="ARBA" id="ARBA00023136"/>
    </source>
</evidence>
<dbReference type="PANTHER" id="PTHR11259:SF2">
    <property type="entry name" value="GH16429P"/>
    <property type="match status" value="1"/>
</dbReference>
<evidence type="ECO:0000256" key="4">
    <source>
        <dbReference type="ARBA" id="ARBA00007756"/>
    </source>
</evidence>
<dbReference type="eggNOG" id="KOG3887">
    <property type="taxonomic scope" value="Eukaryota"/>
</dbReference>
<evidence type="ECO:0000256" key="12">
    <source>
        <dbReference type="ARBA" id="ARBA00049117"/>
    </source>
</evidence>
<evidence type="ECO:0000256" key="6">
    <source>
        <dbReference type="ARBA" id="ARBA00022741"/>
    </source>
</evidence>
<sequence>MAYDYDPRGQDFNVAFQADSDFGASNVRGNFSDTKPRILLMGQKRSGKSSIQQVVFHKMSPNETLFLETTNHVVKDEISNSSFVQFQIWDFPGQIDFFDPAFDAEVIFGGCGALVFVIDAQDEYIEPLARLHQTVVRAHQINKDMSFEVFIHKVDGLSDDNKIDVTRDIHERVKEELEHDGLEDEIHMSFYLTSIYDHSIFEAFSKVVQKLIPQLPMLENLLNTLNNKCGIEKSFLFDVVSKIYIATDSTPVDMKSYELCSDIIDVVIDVSCIYGTGDDGTASAYDVKSSSVIKLSNGNVLYLREVNKYLALVCLVSKDPAEKQGILDYNFHCFRDAIQQVFKVHQRAIESRQ</sequence>
<keyword evidence="7" id="KW-0378">Hydrolase</keyword>
<dbReference type="InParanoid" id="A9UPH4"/>
<keyword evidence="10" id="KW-0458">Lysosome</keyword>
<dbReference type="GO" id="GO:0043200">
    <property type="term" value="P:response to amino acid"/>
    <property type="evidence" value="ECO:0007669"/>
    <property type="project" value="UniProtKB-ARBA"/>
</dbReference>
<comment type="catalytic activity">
    <reaction evidence="12">
        <text>GTP + H2O = GDP + phosphate + H(+)</text>
        <dbReference type="Rhea" id="RHEA:19669"/>
        <dbReference type="ChEBI" id="CHEBI:15377"/>
        <dbReference type="ChEBI" id="CHEBI:15378"/>
        <dbReference type="ChEBI" id="CHEBI:37565"/>
        <dbReference type="ChEBI" id="CHEBI:43474"/>
        <dbReference type="ChEBI" id="CHEBI:58189"/>
    </reaction>
    <physiologicalReaction direction="left-to-right" evidence="12">
        <dbReference type="Rhea" id="RHEA:19670"/>
    </physiologicalReaction>
</comment>
<dbReference type="GO" id="GO:0005829">
    <property type="term" value="C:cytosol"/>
    <property type="evidence" value="ECO:0007669"/>
    <property type="project" value="UniProtKB-ARBA"/>
</dbReference>
<dbReference type="FunFam" id="3.30.450.190:FF:000001">
    <property type="entry name" value="Ras-related GTP-binding protein C"/>
    <property type="match status" value="1"/>
</dbReference>
<accession>A9UPH4</accession>
<evidence type="ECO:0000313" key="13">
    <source>
        <dbReference type="EMBL" id="EDQ92871.1"/>
    </source>
</evidence>
<evidence type="ECO:0000256" key="3">
    <source>
        <dbReference type="ARBA" id="ARBA00004656"/>
    </source>
</evidence>
<dbReference type="SUPFAM" id="SSF52540">
    <property type="entry name" value="P-loop containing nucleoside triphosphate hydrolases"/>
    <property type="match status" value="1"/>
</dbReference>
<keyword evidence="5" id="KW-0963">Cytoplasm</keyword>
<dbReference type="Pfam" id="PF04670">
    <property type="entry name" value="Gtr1_RagA"/>
    <property type="match status" value="1"/>
</dbReference>
<dbReference type="GO" id="GO:0009267">
    <property type="term" value="P:cellular response to starvation"/>
    <property type="evidence" value="ECO:0000318"/>
    <property type="project" value="GO_Central"/>
</dbReference>
<dbReference type="AlphaFoldDB" id="A9UPH4"/>
<dbReference type="Gene3D" id="3.30.450.190">
    <property type="match status" value="1"/>
</dbReference>
<evidence type="ECO:0000256" key="11">
    <source>
        <dbReference type="ARBA" id="ARBA00023242"/>
    </source>
</evidence>
<comment type="subcellular location">
    <subcellularLocation>
        <location evidence="2">Cytoplasm</location>
    </subcellularLocation>
    <subcellularLocation>
        <location evidence="3">Lysosome membrane</location>
    </subcellularLocation>
    <subcellularLocation>
        <location evidence="1">Nucleus</location>
    </subcellularLocation>
</comment>
<dbReference type="GO" id="GO:0046983">
    <property type="term" value="F:protein dimerization activity"/>
    <property type="evidence" value="ECO:0007669"/>
    <property type="project" value="UniProtKB-ARBA"/>
</dbReference>
<dbReference type="PANTHER" id="PTHR11259">
    <property type="entry name" value="RAS-RELATED GTP BINDING RAG/GTR YEAST"/>
    <property type="match status" value="1"/>
</dbReference>
<dbReference type="CDD" id="cd11385">
    <property type="entry name" value="RagC_like"/>
    <property type="match status" value="1"/>
</dbReference>
<comment type="similarity">
    <text evidence="4">Belongs to the GTR/RAG GTP-binding protein family.</text>
</comment>
<dbReference type="GO" id="GO:1990131">
    <property type="term" value="C:Gtr1-Gtr2 GTPase complex"/>
    <property type="evidence" value="ECO:0000318"/>
    <property type="project" value="GO_Central"/>
</dbReference>
<dbReference type="Proteomes" id="UP000001357">
    <property type="component" value="Unassembled WGS sequence"/>
</dbReference>
<evidence type="ECO:0000313" key="14">
    <source>
        <dbReference type="Proteomes" id="UP000001357"/>
    </source>
</evidence>
<evidence type="ECO:0000256" key="7">
    <source>
        <dbReference type="ARBA" id="ARBA00022801"/>
    </source>
</evidence>
<keyword evidence="11" id="KW-0539">Nucleus</keyword>
<dbReference type="InterPro" id="IPR027417">
    <property type="entry name" value="P-loop_NTPase"/>
</dbReference>
<dbReference type="GO" id="GO:0005764">
    <property type="term" value="C:lysosome"/>
    <property type="evidence" value="ECO:0000318"/>
    <property type="project" value="GO_Central"/>
</dbReference>
<dbReference type="InterPro" id="IPR006762">
    <property type="entry name" value="Gtr1_RagA"/>
</dbReference>
<dbReference type="FunFam" id="3.40.50.300:FF:000226">
    <property type="entry name" value="Ras-related GTP-binding protein D"/>
    <property type="match status" value="1"/>
</dbReference>
<proteinExistence type="inferred from homology"/>
<dbReference type="GO" id="GO:0034198">
    <property type="term" value="P:cellular response to amino acid starvation"/>
    <property type="evidence" value="ECO:0007669"/>
    <property type="project" value="UniProtKB-ARBA"/>
</dbReference>
<dbReference type="GO" id="GO:0005765">
    <property type="term" value="C:lysosomal membrane"/>
    <property type="evidence" value="ECO:0007669"/>
    <property type="project" value="UniProtKB-SubCell"/>
</dbReference>
<evidence type="ECO:0000256" key="1">
    <source>
        <dbReference type="ARBA" id="ARBA00004123"/>
    </source>
</evidence>
<gene>
    <name evidence="13" type="ORF">MONBRDRAFT_17102</name>
</gene>
<keyword evidence="6" id="KW-0547">Nucleotide-binding</keyword>
<reference evidence="13 14" key="1">
    <citation type="journal article" date="2008" name="Nature">
        <title>The genome of the choanoflagellate Monosiga brevicollis and the origin of metazoans.</title>
        <authorList>
            <consortium name="JGI Sequencing"/>
            <person name="King N."/>
            <person name="Westbrook M.J."/>
            <person name="Young S.L."/>
            <person name="Kuo A."/>
            <person name="Abedin M."/>
            <person name="Chapman J."/>
            <person name="Fairclough S."/>
            <person name="Hellsten U."/>
            <person name="Isogai Y."/>
            <person name="Letunic I."/>
            <person name="Marr M."/>
            <person name="Pincus D."/>
            <person name="Putnam N."/>
            <person name="Rokas A."/>
            <person name="Wright K.J."/>
            <person name="Zuzow R."/>
            <person name="Dirks W."/>
            <person name="Good M."/>
            <person name="Goodstein D."/>
            <person name="Lemons D."/>
            <person name="Li W."/>
            <person name="Lyons J.B."/>
            <person name="Morris A."/>
            <person name="Nichols S."/>
            <person name="Richter D.J."/>
            <person name="Salamov A."/>
            <person name="Bork P."/>
            <person name="Lim W.A."/>
            <person name="Manning G."/>
            <person name="Miller W.T."/>
            <person name="McGinnis W."/>
            <person name="Shapiro H."/>
            <person name="Tjian R."/>
            <person name="Grigoriev I.V."/>
            <person name="Rokhsar D."/>
        </authorList>
    </citation>
    <scope>NUCLEOTIDE SEQUENCE [LARGE SCALE GENOMIC DNA]</scope>
    <source>
        <strain evidence="14">MX1 / ATCC 50154</strain>
    </source>
</reference>
<dbReference type="GO" id="GO:1904263">
    <property type="term" value="P:positive regulation of TORC1 signaling"/>
    <property type="evidence" value="ECO:0000318"/>
    <property type="project" value="GO_Central"/>
</dbReference>
<evidence type="ECO:0000256" key="5">
    <source>
        <dbReference type="ARBA" id="ARBA00022490"/>
    </source>
</evidence>
<dbReference type="GO" id="GO:0019899">
    <property type="term" value="F:enzyme binding"/>
    <property type="evidence" value="ECO:0007669"/>
    <property type="project" value="UniProtKB-ARBA"/>
</dbReference>
<organism evidence="13 14">
    <name type="scientific">Monosiga brevicollis</name>
    <name type="common">Choanoflagellate</name>
    <dbReference type="NCBI Taxonomy" id="81824"/>
    <lineage>
        <taxon>Eukaryota</taxon>
        <taxon>Choanoflagellata</taxon>
        <taxon>Craspedida</taxon>
        <taxon>Salpingoecidae</taxon>
        <taxon>Monosiga</taxon>
    </lineage>
</organism>
<dbReference type="RefSeq" id="XP_001742633.1">
    <property type="nucleotide sequence ID" value="XM_001742581.1"/>
</dbReference>
<dbReference type="STRING" id="81824.A9UPH4"/>
<dbReference type="GO" id="GO:0060090">
    <property type="term" value="F:molecular adaptor activity"/>
    <property type="evidence" value="ECO:0007669"/>
    <property type="project" value="UniProtKB-ARBA"/>
</dbReference>
<dbReference type="KEGG" id="mbr:MONBRDRAFT_17102"/>
<dbReference type="GO" id="GO:0019003">
    <property type="term" value="F:GDP binding"/>
    <property type="evidence" value="ECO:0007669"/>
    <property type="project" value="UniProtKB-ARBA"/>
</dbReference>
<dbReference type="GO" id="GO:0005634">
    <property type="term" value="C:nucleus"/>
    <property type="evidence" value="ECO:0000318"/>
    <property type="project" value="GO_Central"/>
</dbReference>
<dbReference type="Gene3D" id="3.40.50.300">
    <property type="entry name" value="P-loop containing nucleotide triphosphate hydrolases"/>
    <property type="match status" value="1"/>
</dbReference>
<dbReference type="InterPro" id="IPR039400">
    <property type="entry name" value="RagC/D"/>
</dbReference>
<dbReference type="GO" id="GO:0003924">
    <property type="term" value="F:GTPase activity"/>
    <property type="evidence" value="ECO:0000318"/>
    <property type="project" value="GO_Central"/>
</dbReference>
<protein>
    <recommendedName>
        <fullName evidence="15">Ras-related GTP-binding protein</fullName>
    </recommendedName>
</protein>
<dbReference type="GeneID" id="5887560"/>
<evidence type="ECO:0000256" key="8">
    <source>
        <dbReference type="ARBA" id="ARBA00023134"/>
    </source>
</evidence>
<evidence type="ECO:0000256" key="2">
    <source>
        <dbReference type="ARBA" id="ARBA00004496"/>
    </source>
</evidence>
<name>A9UPH4_MONBE</name>
<dbReference type="OMA" id="NCRTFQE"/>
<keyword evidence="14" id="KW-1185">Reference proteome</keyword>
<dbReference type="FunCoup" id="A9UPH4">
    <property type="interactions" value="1866"/>
</dbReference>
<dbReference type="EMBL" id="CH991543">
    <property type="protein sequence ID" value="EDQ92871.1"/>
    <property type="molecule type" value="Genomic_DNA"/>
</dbReference>
<dbReference type="GO" id="GO:0005654">
    <property type="term" value="C:nucleoplasm"/>
    <property type="evidence" value="ECO:0007669"/>
    <property type="project" value="UniProtKB-ARBA"/>
</dbReference>
<keyword evidence="9" id="KW-0472">Membrane</keyword>